<keyword evidence="2" id="KW-0732">Signal</keyword>
<dbReference type="Proteomes" id="UP001595462">
    <property type="component" value="Unassembled WGS sequence"/>
</dbReference>
<feature type="signal peptide" evidence="2">
    <location>
        <begin position="1"/>
        <end position="23"/>
    </location>
</feature>
<dbReference type="InterPro" id="IPR007410">
    <property type="entry name" value="LpqE-like"/>
</dbReference>
<dbReference type="InterPro" id="IPR058248">
    <property type="entry name" value="Lxx211020-like"/>
</dbReference>
<dbReference type="EMBL" id="JBHRSS010000003">
    <property type="protein sequence ID" value="MFC3103544.1"/>
    <property type="molecule type" value="Genomic_DNA"/>
</dbReference>
<dbReference type="PANTHER" id="PTHR36302">
    <property type="entry name" value="BLR7088 PROTEIN"/>
    <property type="match status" value="1"/>
</dbReference>
<dbReference type="RefSeq" id="WP_380687673.1">
    <property type="nucleotide sequence ID" value="NZ_JBHRSS010000003.1"/>
</dbReference>
<comment type="caution">
    <text evidence="3">The sequence shown here is derived from an EMBL/GenBank/DDBJ whole genome shotgun (WGS) entry which is preliminary data.</text>
</comment>
<dbReference type="Gene3D" id="2.60.40.1890">
    <property type="entry name" value="PCu(A)C copper chaperone"/>
    <property type="match status" value="1"/>
</dbReference>
<gene>
    <name evidence="3" type="ORF">ACFOSU_06535</name>
</gene>
<dbReference type="SUPFAM" id="SSF110087">
    <property type="entry name" value="DR1885-like metal-binding protein"/>
    <property type="match status" value="1"/>
</dbReference>
<feature type="compositionally biased region" description="Basic and acidic residues" evidence="1">
    <location>
        <begin position="165"/>
        <end position="178"/>
    </location>
</feature>
<feature type="chain" id="PRO_5045730405" evidence="2">
    <location>
        <begin position="24"/>
        <end position="200"/>
    </location>
</feature>
<feature type="region of interest" description="Disordered" evidence="1">
    <location>
        <begin position="153"/>
        <end position="200"/>
    </location>
</feature>
<organism evidence="3 4">
    <name type="scientific">Salinisphaera aquimarina</name>
    <dbReference type="NCBI Taxonomy" id="2094031"/>
    <lineage>
        <taxon>Bacteria</taxon>
        <taxon>Pseudomonadati</taxon>
        <taxon>Pseudomonadota</taxon>
        <taxon>Gammaproteobacteria</taxon>
        <taxon>Salinisphaerales</taxon>
        <taxon>Salinisphaeraceae</taxon>
        <taxon>Salinisphaera</taxon>
    </lineage>
</organism>
<evidence type="ECO:0000313" key="3">
    <source>
        <dbReference type="EMBL" id="MFC3103544.1"/>
    </source>
</evidence>
<name>A0ABV7ENU3_9GAMM</name>
<dbReference type="InterPro" id="IPR036182">
    <property type="entry name" value="PCuAC_sf"/>
</dbReference>
<evidence type="ECO:0000256" key="2">
    <source>
        <dbReference type="SAM" id="SignalP"/>
    </source>
</evidence>
<feature type="compositionally biased region" description="Low complexity" evidence="1">
    <location>
        <begin position="181"/>
        <end position="200"/>
    </location>
</feature>
<evidence type="ECO:0000256" key="1">
    <source>
        <dbReference type="SAM" id="MobiDB-lite"/>
    </source>
</evidence>
<protein>
    <submittedName>
        <fullName evidence="3">Copper chaperone PCu(A)C</fullName>
    </submittedName>
</protein>
<dbReference type="PANTHER" id="PTHR36302:SF1">
    <property type="entry name" value="COPPER CHAPERONE PCU(A)C"/>
    <property type="match status" value="1"/>
</dbReference>
<sequence>MQQKLSRNVAVLMAAGVMSLGLAACSETEAPDCGALQVNDPWVRVAPQGARVMGAYFSLANDGDTRVVVNGVSSSQFDRAEMHETVVNDDGQASMQPLERVTVPAGETVDFKPGGRHVMLFTPSQAYAAGDQVELILSCGAQSAELPVAATVRAQEPGMQSQDDASMKDMKGMDHGEDGSSDAASDEAGAAAAEDAATAN</sequence>
<dbReference type="PROSITE" id="PS51257">
    <property type="entry name" value="PROKAR_LIPOPROTEIN"/>
    <property type="match status" value="1"/>
</dbReference>
<reference evidence="4" key="1">
    <citation type="journal article" date="2019" name="Int. J. Syst. Evol. Microbiol.">
        <title>The Global Catalogue of Microorganisms (GCM) 10K type strain sequencing project: providing services to taxonomists for standard genome sequencing and annotation.</title>
        <authorList>
            <consortium name="The Broad Institute Genomics Platform"/>
            <consortium name="The Broad Institute Genome Sequencing Center for Infectious Disease"/>
            <person name="Wu L."/>
            <person name="Ma J."/>
        </authorList>
    </citation>
    <scope>NUCLEOTIDE SEQUENCE [LARGE SCALE GENOMIC DNA]</scope>
    <source>
        <strain evidence="4">KCTC 52640</strain>
    </source>
</reference>
<evidence type="ECO:0000313" key="4">
    <source>
        <dbReference type="Proteomes" id="UP001595462"/>
    </source>
</evidence>
<dbReference type="Pfam" id="PF04314">
    <property type="entry name" value="PCuAC"/>
    <property type="match status" value="1"/>
</dbReference>
<accession>A0ABV7ENU3</accession>
<proteinExistence type="predicted"/>
<keyword evidence="4" id="KW-1185">Reference proteome</keyword>